<sequence>MVSKTLSGYDIKTMVKVLNLKTFDAETHEKPASAQRVVFSTCYKIEESKCNISQPVVDVLIAYLILHYPRMKELRVNDVVVERLKSAIIISGSSITELLAWSS</sequence>
<dbReference type="VEuPathDB" id="FungiDB:PC110_g22061"/>
<reference evidence="3 4" key="1">
    <citation type="submission" date="2018-01" db="EMBL/GenBank/DDBJ databases">
        <title>Draft genome of the strawberry crown rot pathogen Phytophthora cactorum.</title>
        <authorList>
            <person name="Armitage A.D."/>
            <person name="Lysoe E."/>
            <person name="Nellist C.F."/>
            <person name="Harrison R.J."/>
            <person name="Brurberg M.B."/>
        </authorList>
    </citation>
    <scope>NUCLEOTIDE SEQUENCE [LARGE SCALE GENOMIC DNA]</scope>
    <source>
        <strain evidence="3 4">10300</strain>
    </source>
</reference>
<evidence type="ECO:0000313" key="1">
    <source>
        <dbReference type="EMBL" id="RAW21494.1"/>
    </source>
</evidence>
<dbReference type="OrthoDB" id="114396at2759"/>
<evidence type="ECO:0000313" key="4">
    <source>
        <dbReference type="Proteomes" id="UP000251314"/>
    </source>
</evidence>
<protein>
    <submittedName>
        <fullName evidence="3">Uncharacterized protein</fullName>
    </submittedName>
</protein>
<dbReference type="STRING" id="29920.A0A329SLC2"/>
<dbReference type="Proteomes" id="UP000251314">
    <property type="component" value="Unassembled WGS sequence"/>
</dbReference>
<dbReference type="EMBL" id="MJFZ01001632">
    <property type="protein sequence ID" value="RAW21645.1"/>
    <property type="molecule type" value="Genomic_DNA"/>
</dbReference>
<name>A0A329SLC2_9STRA</name>
<organism evidence="3 4">
    <name type="scientific">Phytophthora cactorum</name>
    <dbReference type="NCBI Taxonomy" id="29920"/>
    <lineage>
        <taxon>Eukaryota</taxon>
        <taxon>Sar</taxon>
        <taxon>Stramenopiles</taxon>
        <taxon>Oomycota</taxon>
        <taxon>Peronosporomycetes</taxon>
        <taxon>Peronosporales</taxon>
        <taxon>Peronosporaceae</taxon>
        <taxon>Phytophthora</taxon>
    </lineage>
</organism>
<comment type="caution">
    <text evidence="3">The sequence shown here is derived from an EMBL/GenBank/DDBJ whole genome shotgun (WGS) entry which is preliminary data.</text>
</comment>
<dbReference type="AlphaFoldDB" id="A0A329SLC2"/>
<dbReference type="EMBL" id="MJFZ01001729">
    <property type="protein sequence ID" value="RAW21494.1"/>
    <property type="molecule type" value="Genomic_DNA"/>
</dbReference>
<dbReference type="VEuPathDB" id="FungiDB:PC110_g6119"/>
<keyword evidence="4" id="KW-1185">Reference proteome</keyword>
<dbReference type="VEuPathDB" id="FungiDB:PC110_g21910"/>
<gene>
    <name evidence="2" type="ORF">PC110_g21910</name>
    <name evidence="1" type="ORF">PC110_g22061</name>
    <name evidence="3" type="ORF">PC110_g6119</name>
</gene>
<evidence type="ECO:0000313" key="3">
    <source>
        <dbReference type="EMBL" id="RAW37637.1"/>
    </source>
</evidence>
<evidence type="ECO:0000313" key="2">
    <source>
        <dbReference type="EMBL" id="RAW21645.1"/>
    </source>
</evidence>
<dbReference type="EMBL" id="MJFZ01000107">
    <property type="protein sequence ID" value="RAW37637.1"/>
    <property type="molecule type" value="Genomic_DNA"/>
</dbReference>
<proteinExistence type="predicted"/>
<accession>A0A329SLC2</accession>